<dbReference type="PROSITE" id="PS50082">
    <property type="entry name" value="WD_REPEATS_2"/>
    <property type="match status" value="1"/>
</dbReference>
<gene>
    <name evidence="5" type="ORF">GSOID_T00019340001</name>
</gene>
<dbReference type="SUPFAM" id="SSF50978">
    <property type="entry name" value="WD40 repeat-like"/>
    <property type="match status" value="1"/>
</dbReference>
<feature type="repeat" description="WD" evidence="4">
    <location>
        <begin position="54"/>
        <end position="86"/>
    </location>
</feature>
<keyword evidence="1 4" id="KW-0853">WD repeat</keyword>
<keyword evidence="2" id="KW-0677">Repeat</keyword>
<dbReference type="GO" id="GO:0030864">
    <property type="term" value="C:cortical actin cytoskeleton"/>
    <property type="evidence" value="ECO:0007669"/>
    <property type="project" value="TreeGrafter"/>
</dbReference>
<dbReference type="InterPro" id="IPR015943">
    <property type="entry name" value="WD40/YVTN_repeat-like_dom_sf"/>
</dbReference>
<dbReference type="PANTHER" id="PTHR19856">
    <property type="entry name" value="WD-REPEATCONTAINING PROTEIN WDR1"/>
    <property type="match status" value="1"/>
</dbReference>
<evidence type="ECO:0000313" key="5">
    <source>
        <dbReference type="EMBL" id="CBY38814.1"/>
    </source>
</evidence>
<dbReference type="Gene3D" id="2.130.10.10">
    <property type="entry name" value="YVTN repeat-like/Quinoprotein amine dehydrogenase"/>
    <property type="match status" value="1"/>
</dbReference>
<dbReference type="Proteomes" id="UP000011014">
    <property type="component" value="Unassembled WGS sequence"/>
</dbReference>
<dbReference type="GO" id="GO:0040011">
    <property type="term" value="P:locomotion"/>
    <property type="evidence" value="ECO:0007669"/>
    <property type="project" value="TreeGrafter"/>
</dbReference>
<dbReference type="AlphaFoldDB" id="E4YTM5"/>
<evidence type="ECO:0000256" key="1">
    <source>
        <dbReference type="ARBA" id="ARBA00022574"/>
    </source>
</evidence>
<protein>
    <submittedName>
        <fullName evidence="5">Uncharacterized protein</fullName>
    </submittedName>
</protein>
<dbReference type="SMART" id="SM00320">
    <property type="entry name" value="WD40"/>
    <property type="match status" value="1"/>
</dbReference>
<comment type="similarity">
    <text evidence="3">Belongs to the WD repeat AIP1 family.</text>
</comment>
<dbReference type="EMBL" id="FN655332">
    <property type="protein sequence ID" value="CBY38814.1"/>
    <property type="molecule type" value="Genomic_DNA"/>
</dbReference>
<dbReference type="PROSITE" id="PS50294">
    <property type="entry name" value="WD_REPEATS_REGION"/>
    <property type="match status" value="1"/>
</dbReference>
<name>E4YTM5_OIKDI</name>
<accession>E4YTM5</accession>
<evidence type="ECO:0000256" key="2">
    <source>
        <dbReference type="ARBA" id="ARBA00022737"/>
    </source>
</evidence>
<reference evidence="5" key="1">
    <citation type="journal article" date="2010" name="Science">
        <title>Plasticity of animal genome architecture unmasked by rapid evolution of a pelagic tunicate.</title>
        <authorList>
            <person name="Denoeud F."/>
            <person name="Henriet S."/>
            <person name="Mungpakdee S."/>
            <person name="Aury J.M."/>
            <person name="Da Silva C."/>
            <person name="Brinkmann H."/>
            <person name="Mikhaleva J."/>
            <person name="Olsen L.C."/>
            <person name="Jubin C."/>
            <person name="Canestro C."/>
            <person name="Bouquet J.M."/>
            <person name="Danks G."/>
            <person name="Poulain J."/>
            <person name="Campsteijn C."/>
            <person name="Adamski M."/>
            <person name="Cross I."/>
            <person name="Yadetie F."/>
            <person name="Muffato M."/>
            <person name="Louis A."/>
            <person name="Butcher S."/>
            <person name="Tsagkogeorga G."/>
            <person name="Konrad A."/>
            <person name="Singh S."/>
            <person name="Jensen M.F."/>
            <person name="Cong E.H."/>
            <person name="Eikeseth-Otteraa H."/>
            <person name="Noel B."/>
            <person name="Anthouard V."/>
            <person name="Porcel B.M."/>
            <person name="Kachouri-Lafond R."/>
            <person name="Nishino A."/>
            <person name="Ugolini M."/>
            <person name="Chourrout P."/>
            <person name="Nishida H."/>
            <person name="Aasland R."/>
            <person name="Huzurbazar S."/>
            <person name="Westhof E."/>
            <person name="Delsuc F."/>
            <person name="Lehrach H."/>
            <person name="Reinhardt R."/>
            <person name="Weissenbach J."/>
            <person name="Roy S.W."/>
            <person name="Artiguenave F."/>
            <person name="Postlethwait J.H."/>
            <person name="Manak J.R."/>
            <person name="Thompson E.M."/>
            <person name="Jaillon O."/>
            <person name="Du Pasquier L."/>
            <person name="Boudinot P."/>
            <person name="Liberles D.A."/>
            <person name="Volff J.N."/>
            <person name="Philippe H."/>
            <person name="Lenhard B."/>
            <person name="Roest Crollius H."/>
            <person name="Wincker P."/>
            <person name="Chourrout D."/>
        </authorList>
    </citation>
    <scope>NUCLEOTIDE SEQUENCE [LARGE SCALE GENOMIC DNA]</scope>
</reference>
<dbReference type="InterPro" id="IPR036322">
    <property type="entry name" value="WD40_repeat_dom_sf"/>
</dbReference>
<dbReference type="InterPro" id="IPR001680">
    <property type="entry name" value="WD40_rpt"/>
</dbReference>
<dbReference type="GO" id="GO:0051015">
    <property type="term" value="F:actin filament binding"/>
    <property type="evidence" value="ECO:0007669"/>
    <property type="project" value="TreeGrafter"/>
</dbReference>
<sequence>MPYENLQTIAPLPPVERGRSFVLSGDPKGKNFVYCAGNSVVIRDIANPSIADIYTEHSAKTTVAKYSPSGFYICSADKSGKVRIWDTCNKGKFDWR</sequence>
<evidence type="ECO:0000256" key="4">
    <source>
        <dbReference type="PROSITE-ProRule" id="PRU00221"/>
    </source>
</evidence>
<dbReference type="GO" id="GO:0030042">
    <property type="term" value="P:actin filament depolymerization"/>
    <property type="evidence" value="ECO:0007669"/>
    <property type="project" value="TreeGrafter"/>
</dbReference>
<organism evidence="5">
    <name type="scientific">Oikopleura dioica</name>
    <name type="common">Tunicate</name>
    <dbReference type="NCBI Taxonomy" id="34765"/>
    <lineage>
        <taxon>Eukaryota</taxon>
        <taxon>Metazoa</taxon>
        <taxon>Chordata</taxon>
        <taxon>Tunicata</taxon>
        <taxon>Appendicularia</taxon>
        <taxon>Copelata</taxon>
        <taxon>Oikopleuridae</taxon>
        <taxon>Oikopleura</taxon>
    </lineage>
</organism>
<proteinExistence type="inferred from homology"/>
<evidence type="ECO:0000256" key="3">
    <source>
        <dbReference type="ARBA" id="ARBA00038366"/>
    </source>
</evidence>
<dbReference type="PANTHER" id="PTHR19856:SF0">
    <property type="entry name" value="WD REPEAT-CONTAINING PROTEIN 1"/>
    <property type="match status" value="1"/>
</dbReference>